<feature type="non-terminal residue" evidence="1">
    <location>
        <position position="104"/>
    </location>
</feature>
<dbReference type="EMBL" id="AZIM01000053">
    <property type="protein sequence ID" value="ETE73693.1"/>
    <property type="molecule type" value="Genomic_DNA"/>
</dbReference>
<dbReference type="AlphaFoldDB" id="V8PI45"/>
<comment type="caution">
    <text evidence="1">The sequence shown here is derived from an EMBL/GenBank/DDBJ whole genome shotgun (WGS) entry which is preliminary data.</text>
</comment>
<sequence length="104" mass="12198">MVFSQNLPINKWKEGTISHQLNSNHLLIPLPLIYITRYLVGPNHTLQIKTSWQLNVLLKFTSSFENEACFFFSLWSRELWGICPTFNLESFQNNIFKNILAIPK</sequence>
<organism evidence="1 2">
    <name type="scientific">Ophiophagus hannah</name>
    <name type="common">King cobra</name>
    <name type="synonym">Naja hannah</name>
    <dbReference type="NCBI Taxonomy" id="8665"/>
    <lineage>
        <taxon>Eukaryota</taxon>
        <taxon>Metazoa</taxon>
        <taxon>Chordata</taxon>
        <taxon>Craniata</taxon>
        <taxon>Vertebrata</taxon>
        <taxon>Euteleostomi</taxon>
        <taxon>Lepidosauria</taxon>
        <taxon>Squamata</taxon>
        <taxon>Bifurcata</taxon>
        <taxon>Unidentata</taxon>
        <taxon>Episquamata</taxon>
        <taxon>Toxicofera</taxon>
        <taxon>Serpentes</taxon>
        <taxon>Colubroidea</taxon>
        <taxon>Elapidae</taxon>
        <taxon>Elapinae</taxon>
        <taxon>Ophiophagus</taxon>
    </lineage>
</organism>
<keyword evidence="2" id="KW-1185">Reference proteome</keyword>
<gene>
    <name evidence="1" type="ORF">L345_00466</name>
</gene>
<dbReference type="Proteomes" id="UP000018936">
    <property type="component" value="Unassembled WGS sequence"/>
</dbReference>
<reference evidence="1 2" key="1">
    <citation type="journal article" date="2013" name="Proc. Natl. Acad. Sci. U.S.A.">
        <title>The king cobra genome reveals dynamic gene evolution and adaptation in the snake venom system.</title>
        <authorList>
            <person name="Vonk F.J."/>
            <person name="Casewell N.R."/>
            <person name="Henkel C.V."/>
            <person name="Heimberg A.M."/>
            <person name="Jansen H.J."/>
            <person name="McCleary R.J."/>
            <person name="Kerkkamp H.M."/>
            <person name="Vos R.A."/>
            <person name="Guerreiro I."/>
            <person name="Calvete J.J."/>
            <person name="Wuster W."/>
            <person name="Woods A.E."/>
            <person name="Logan J.M."/>
            <person name="Harrison R.A."/>
            <person name="Castoe T.A."/>
            <person name="de Koning A.P."/>
            <person name="Pollock D.D."/>
            <person name="Yandell M."/>
            <person name="Calderon D."/>
            <person name="Renjifo C."/>
            <person name="Currier R.B."/>
            <person name="Salgado D."/>
            <person name="Pla D."/>
            <person name="Sanz L."/>
            <person name="Hyder A.S."/>
            <person name="Ribeiro J.M."/>
            <person name="Arntzen J.W."/>
            <person name="van den Thillart G.E."/>
            <person name="Boetzer M."/>
            <person name="Pirovano W."/>
            <person name="Dirks R.P."/>
            <person name="Spaink H.P."/>
            <person name="Duboule D."/>
            <person name="McGlinn E."/>
            <person name="Kini R.M."/>
            <person name="Richardson M.K."/>
        </authorList>
    </citation>
    <scope>NUCLEOTIDE SEQUENCE</scope>
    <source>
        <tissue evidence="1">Blood</tissue>
    </source>
</reference>
<evidence type="ECO:0000313" key="2">
    <source>
        <dbReference type="Proteomes" id="UP000018936"/>
    </source>
</evidence>
<feature type="non-terminal residue" evidence="1">
    <location>
        <position position="1"/>
    </location>
</feature>
<name>V8PI45_OPHHA</name>
<protein>
    <submittedName>
        <fullName evidence="1">Uncharacterized protein</fullName>
    </submittedName>
</protein>
<accession>V8PI45</accession>
<proteinExistence type="predicted"/>
<evidence type="ECO:0000313" key="1">
    <source>
        <dbReference type="EMBL" id="ETE73693.1"/>
    </source>
</evidence>